<evidence type="ECO:0000313" key="2">
    <source>
        <dbReference type="EMBL" id="KAJ8925436.1"/>
    </source>
</evidence>
<evidence type="ECO:0000256" key="1">
    <source>
        <dbReference type="SAM" id="MobiDB-lite"/>
    </source>
</evidence>
<name>A0AAV8WI63_9CUCU</name>
<evidence type="ECO:0000313" key="3">
    <source>
        <dbReference type="Proteomes" id="UP001159042"/>
    </source>
</evidence>
<keyword evidence="3" id="KW-1185">Reference proteome</keyword>
<sequence>MNPLNASINHPMNPPPMHPPPNTMMHPPPMPPLLPPPQLTNWTNEEDKSWLEEAPDFEVNEMNQPDWLQDQQNNWAGPPNHSNFNFRGRGVNRGGNFNPHFNKPPRERGRGRGINYFNRGGAAFNNAGNAFRGGRGNSRGNRGHRGRGGNNFWGNLRGGF</sequence>
<reference evidence="2 3" key="1">
    <citation type="journal article" date="2023" name="Insect Mol. Biol.">
        <title>Genome sequencing provides insights into the evolution of gene families encoding plant cell wall-degrading enzymes in longhorned beetles.</title>
        <authorList>
            <person name="Shin N.R."/>
            <person name="Okamura Y."/>
            <person name="Kirsch R."/>
            <person name="Pauchet Y."/>
        </authorList>
    </citation>
    <scope>NUCLEOTIDE SEQUENCE [LARGE SCALE GENOMIC DNA]</scope>
    <source>
        <strain evidence="2">EAD_L_NR</strain>
    </source>
</reference>
<dbReference type="Proteomes" id="UP001159042">
    <property type="component" value="Unassembled WGS sequence"/>
</dbReference>
<feature type="region of interest" description="Disordered" evidence="1">
    <location>
        <begin position="1"/>
        <end position="42"/>
    </location>
</feature>
<comment type="caution">
    <text evidence="2">The sequence shown here is derived from an EMBL/GenBank/DDBJ whole genome shotgun (WGS) entry which is preliminary data.</text>
</comment>
<feature type="compositionally biased region" description="Low complexity" evidence="1">
    <location>
        <begin position="83"/>
        <end position="98"/>
    </location>
</feature>
<feature type="region of interest" description="Disordered" evidence="1">
    <location>
        <begin position="128"/>
        <end position="160"/>
    </location>
</feature>
<accession>A0AAV8WI63</accession>
<feature type="region of interest" description="Disordered" evidence="1">
    <location>
        <begin position="54"/>
        <end position="112"/>
    </location>
</feature>
<organism evidence="2 3">
    <name type="scientific">Exocentrus adspersus</name>
    <dbReference type="NCBI Taxonomy" id="1586481"/>
    <lineage>
        <taxon>Eukaryota</taxon>
        <taxon>Metazoa</taxon>
        <taxon>Ecdysozoa</taxon>
        <taxon>Arthropoda</taxon>
        <taxon>Hexapoda</taxon>
        <taxon>Insecta</taxon>
        <taxon>Pterygota</taxon>
        <taxon>Neoptera</taxon>
        <taxon>Endopterygota</taxon>
        <taxon>Coleoptera</taxon>
        <taxon>Polyphaga</taxon>
        <taxon>Cucujiformia</taxon>
        <taxon>Chrysomeloidea</taxon>
        <taxon>Cerambycidae</taxon>
        <taxon>Lamiinae</taxon>
        <taxon>Acanthocinini</taxon>
        <taxon>Exocentrus</taxon>
    </lineage>
</organism>
<dbReference type="AlphaFoldDB" id="A0AAV8WI63"/>
<gene>
    <name evidence="2" type="ORF">NQ315_009269</name>
</gene>
<protein>
    <submittedName>
        <fullName evidence="2">Uncharacterized protein</fullName>
    </submittedName>
</protein>
<feature type="compositionally biased region" description="Pro residues" evidence="1">
    <location>
        <begin position="12"/>
        <end position="38"/>
    </location>
</feature>
<feature type="compositionally biased region" description="Gly residues" evidence="1">
    <location>
        <begin position="148"/>
        <end position="160"/>
    </location>
</feature>
<dbReference type="EMBL" id="JANEYG010000001">
    <property type="protein sequence ID" value="KAJ8925436.1"/>
    <property type="molecule type" value="Genomic_DNA"/>
</dbReference>
<proteinExistence type="predicted"/>